<sequence>MNVEFTLSFIHHAAGDENRTDGLVAGTACPCQRPVVVEANLKAFFGAERKKAASGAVAMAIAGGTCCRAALGSLVVATPSNFWPPQRCSVVLQSTFVGSCLLSGGCNNLVIGPVARRSVLVRAAAAPTKKPDQAAKRARQSEKRRVYHKSKKSEISTRMKKVFVALDVLKKKTDASEEDFKHVEKLISEAFKIIDKAAQVSSIHVNKAGHQKSRLSRAKRTVLIQLGMYTPTSASSAPSAPTSSA</sequence>
<comment type="similarity">
    <text evidence="1">Belongs to the bacterial ribosomal protein bS20 family.</text>
</comment>
<organism evidence="7 8">
    <name type="scientific">Physcomitrium patens</name>
    <name type="common">Spreading-leaved earth moss</name>
    <name type="synonym">Physcomitrella patens</name>
    <dbReference type="NCBI Taxonomy" id="3218"/>
    <lineage>
        <taxon>Eukaryota</taxon>
        <taxon>Viridiplantae</taxon>
        <taxon>Streptophyta</taxon>
        <taxon>Embryophyta</taxon>
        <taxon>Bryophyta</taxon>
        <taxon>Bryophytina</taxon>
        <taxon>Bryopsida</taxon>
        <taxon>Funariidae</taxon>
        <taxon>Funariales</taxon>
        <taxon>Funariaceae</taxon>
        <taxon>Physcomitrium</taxon>
    </lineage>
</organism>
<dbReference type="NCBIfam" id="TIGR00029">
    <property type="entry name" value="S20"/>
    <property type="match status" value="1"/>
</dbReference>
<keyword evidence="8" id="KW-1185">Reference proteome</keyword>
<dbReference type="HAMAP" id="MF_00500">
    <property type="entry name" value="Ribosomal_bS20"/>
    <property type="match status" value="1"/>
</dbReference>
<dbReference type="SUPFAM" id="SSF46992">
    <property type="entry name" value="Ribosomal protein S20"/>
    <property type="match status" value="1"/>
</dbReference>
<dbReference type="PANTHER" id="PTHR33398:SF1">
    <property type="entry name" value="SMALL RIBOSOMAL SUBUNIT PROTEIN BS20C"/>
    <property type="match status" value="1"/>
</dbReference>
<dbReference type="PANTHER" id="PTHR33398">
    <property type="entry name" value="30S RIBOSOMAL PROTEIN S20"/>
    <property type="match status" value="1"/>
</dbReference>
<evidence type="ECO:0000256" key="1">
    <source>
        <dbReference type="ARBA" id="ARBA00007634"/>
    </source>
</evidence>
<dbReference type="AlphaFoldDB" id="A0A7I4BZK7"/>
<keyword evidence="4" id="KW-0689">Ribosomal protein</keyword>
<feature type="compositionally biased region" description="Basic and acidic residues" evidence="6">
    <location>
        <begin position="129"/>
        <end position="144"/>
    </location>
</feature>
<dbReference type="Proteomes" id="UP000006727">
    <property type="component" value="Chromosome 20"/>
</dbReference>
<reference evidence="7 8" key="1">
    <citation type="journal article" date="2008" name="Science">
        <title>The Physcomitrella genome reveals evolutionary insights into the conquest of land by plants.</title>
        <authorList>
            <person name="Rensing S."/>
            <person name="Lang D."/>
            <person name="Zimmer A."/>
            <person name="Terry A."/>
            <person name="Salamov A."/>
            <person name="Shapiro H."/>
            <person name="Nishiyama T."/>
            <person name="Perroud P.-F."/>
            <person name="Lindquist E."/>
            <person name="Kamisugi Y."/>
            <person name="Tanahashi T."/>
            <person name="Sakakibara K."/>
            <person name="Fujita T."/>
            <person name="Oishi K."/>
            <person name="Shin-I T."/>
            <person name="Kuroki Y."/>
            <person name="Toyoda A."/>
            <person name="Suzuki Y."/>
            <person name="Hashimoto A."/>
            <person name="Yamaguchi K."/>
            <person name="Sugano A."/>
            <person name="Kohara Y."/>
            <person name="Fujiyama A."/>
            <person name="Anterola A."/>
            <person name="Aoki S."/>
            <person name="Ashton N."/>
            <person name="Barbazuk W.B."/>
            <person name="Barker E."/>
            <person name="Bennetzen J."/>
            <person name="Bezanilla M."/>
            <person name="Blankenship R."/>
            <person name="Cho S.H."/>
            <person name="Dutcher S."/>
            <person name="Estelle M."/>
            <person name="Fawcett J.A."/>
            <person name="Gundlach H."/>
            <person name="Hanada K."/>
            <person name="Heyl A."/>
            <person name="Hicks K.A."/>
            <person name="Hugh J."/>
            <person name="Lohr M."/>
            <person name="Mayer K."/>
            <person name="Melkozernov A."/>
            <person name="Murata T."/>
            <person name="Nelson D."/>
            <person name="Pils B."/>
            <person name="Prigge M."/>
            <person name="Reiss B."/>
            <person name="Renner T."/>
            <person name="Rombauts S."/>
            <person name="Rushton P."/>
            <person name="Sanderfoot A."/>
            <person name="Schween G."/>
            <person name="Shiu S.-H."/>
            <person name="Stueber K."/>
            <person name="Theodoulou F.L."/>
            <person name="Tu H."/>
            <person name="Van de Peer Y."/>
            <person name="Verrier P.J."/>
            <person name="Waters E."/>
            <person name="Wood A."/>
            <person name="Yang L."/>
            <person name="Cove D."/>
            <person name="Cuming A."/>
            <person name="Hasebe M."/>
            <person name="Lucas S."/>
            <person name="Mishler D.B."/>
            <person name="Reski R."/>
            <person name="Grigoriev I."/>
            <person name="Quatrano R.S."/>
            <person name="Boore J.L."/>
        </authorList>
    </citation>
    <scope>NUCLEOTIDE SEQUENCE [LARGE SCALE GENOMIC DNA]</scope>
    <source>
        <strain evidence="7 8">cv. Gransden 2004</strain>
    </source>
</reference>
<evidence type="ECO:0000256" key="4">
    <source>
        <dbReference type="ARBA" id="ARBA00022980"/>
    </source>
</evidence>
<reference evidence="7 8" key="2">
    <citation type="journal article" date="2018" name="Plant J.">
        <title>The Physcomitrella patens chromosome-scale assembly reveals moss genome structure and evolution.</title>
        <authorList>
            <person name="Lang D."/>
            <person name="Ullrich K.K."/>
            <person name="Murat F."/>
            <person name="Fuchs J."/>
            <person name="Jenkins J."/>
            <person name="Haas F.B."/>
            <person name="Piednoel M."/>
            <person name="Gundlach H."/>
            <person name="Van Bel M."/>
            <person name="Meyberg R."/>
            <person name="Vives C."/>
            <person name="Morata J."/>
            <person name="Symeonidi A."/>
            <person name="Hiss M."/>
            <person name="Muchero W."/>
            <person name="Kamisugi Y."/>
            <person name="Saleh O."/>
            <person name="Blanc G."/>
            <person name="Decker E.L."/>
            <person name="van Gessel N."/>
            <person name="Grimwood J."/>
            <person name="Hayes R.D."/>
            <person name="Graham S.W."/>
            <person name="Gunter L.E."/>
            <person name="McDaniel S.F."/>
            <person name="Hoernstein S.N.W."/>
            <person name="Larsson A."/>
            <person name="Li F.W."/>
            <person name="Perroud P.F."/>
            <person name="Phillips J."/>
            <person name="Ranjan P."/>
            <person name="Rokshar D.S."/>
            <person name="Rothfels C.J."/>
            <person name="Schneider L."/>
            <person name="Shu S."/>
            <person name="Stevenson D.W."/>
            <person name="Thummler F."/>
            <person name="Tillich M."/>
            <person name="Villarreal Aguilar J.C."/>
            <person name="Widiez T."/>
            <person name="Wong G.K."/>
            <person name="Wymore A."/>
            <person name="Zhang Y."/>
            <person name="Zimmer A.D."/>
            <person name="Quatrano R.S."/>
            <person name="Mayer K.F.X."/>
            <person name="Goodstein D."/>
            <person name="Casacuberta J.M."/>
            <person name="Vandepoele K."/>
            <person name="Reski R."/>
            <person name="Cuming A.C."/>
            <person name="Tuskan G.A."/>
            <person name="Maumus F."/>
            <person name="Salse J."/>
            <person name="Schmutz J."/>
            <person name="Rensing S.A."/>
        </authorList>
    </citation>
    <scope>NUCLEOTIDE SEQUENCE [LARGE SCALE GENOMIC DNA]</scope>
    <source>
        <strain evidence="7 8">cv. Gransden 2004</strain>
    </source>
</reference>
<dbReference type="FunCoup" id="A0A7I4BZK7">
    <property type="interactions" value="1569"/>
</dbReference>
<evidence type="ECO:0000256" key="3">
    <source>
        <dbReference type="ARBA" id="ARBA00022884"/>
    </source>
</evidence>
<dbReference type="OrthoDB" id="4825at2759"/>
<dbReference type="Gramene" id="Pp3c20_13390V3.2">
    <property type="protein sequence ID" value="Pp3c20_13390V3.2"/>
    <property type="gene ID" value="Pp3c20_13390"/>
</dbReference>
<dbReference type="KEGG" id="ppp:112273080"/>
<dbReference type="EnsemblPlants" id="Pp3c20_13390V3.2">
    <property type="protein sequence ID" value="Pp3c20_13390V3.2"/>
    <property type="gene ID" value="Pp3c20_13390"/>
</dbReference>
<keyword evidence="3" id="KW-0694">RNA-binding</keyword>
<dbReference type="InterPro" id="IPR036510">
    <property type="entry name" value="Ribosomal_bS20_sf"/>
</dbReference>
<dbReference type="RefSeq" id="XP_024357210.1">
    <property type="nucleotide sequence ID" value="XM_024501442.2"/>
</dbReference>
<keyword evidence="5" id="KW-0687">Ribonucleoprotein</keyword>
<dbReference type="EMBL" id="ABEU02000020">
    <property type="status" value="NOT_ANNOTATED_CDS"/>
    <property type="molecule type" value="Genomic_DNA"/>
</dbReference>
<protein>
    <recommendedName>
        <fullName evidence="9">30S ribosomal protein S20, chloroplastic</fullName>
    </recommendedName>
</protein>
<dbReference type="GO" id="GO:0070181">
    <property type="term" value="F:small ribosomal subunit rRNA binding"/>
    <property type="evidence" value="ECO:0000318"/>
    <property type="project" value="GO_Central"/>
</dbReference>
<accession>A0A7I4BZK7</accession>
<feature type="region of interest" description="Disordered" evidence="6">
    <location>
        <begin position="128"/>
        <end position="151"/>
    </location>
</feature>
<proteinExistence type="inferred from homology"/>
<evidence type="ECO:0000313" key="8">
    <source>
        <dbReference type="Proteomes" id="UP000006727"/>
    </source>
</evidence>
<evidence type="ECO:0000256" key="6">
    <source>
        <dbReference type="SAM" id="MobiDB-lite"/>
    </source>
</evidence>
<evidence type="ECO:0000256" key="2">
    <source>
        <dbReference type="ARBA" id="ARBA00022730"/>
    </source>
</evidence>
<dbReference type="GeneID" id="112273080"/>
<name>A0A7I4BZK7_PHYPA</name>
<dbReference type="GO" id="GO:0006412">
    <property type="term" value="P:translation"/>
    <property type="evidence" value="ECO:0007669"/>
    <property type="project" value="InterPro"/>
</dbReference>
<reference evidence="7" key="3">
    <citation type="submission" date="2020-12" db="UniProtKB">
        <authorList>
            <consortium name="EnsemblPlants"/>
        </authorList>
    </citation>
    <scope>IDENTIFICATION</scope>
</reference>
<dbReference type="Pfam" id="PF01649">
    <property type="entry name" value="Ribosomal_S20p"/>
    <property type="match status" value="1"/>
</dbReference>
<dbReference type="InParanoid" id="A0A7I4BZK7"/>
<gene>
    <name evidence="7" type="primary">LOC112273080</name>
</gene>
<dbReference type="GO" id="GO:0015935">
    <property type="term" value="C:small ribosomal subunit"/>
    <property type="evidence" value="ECO:0000318"/>
    <property type="project" value="GO_Central"/>
</dbReference>
<keyword evidence="2" id="KW-0699">rRNA-binding</keyword>
<dbReference type="InterPro" id="IPR002583">
    <property type="entry name" value="Ribosomal_bS20"/>
</dbReference>
<evidence type="ECO:0008006" key="9">
    <source>
        <dbReference type="Google" id="ProtNLM"/>
    </source>
</evidence>
<evidence type="ECO:0000256" key="5">
    <source>
        <dbReference type="ARBA" id="ARBA00023274"/>
    </source>
</evidence>
<dbReference type="Gene3D" id="1.20.58.110">
    <property type="entry name" value="Ribosomal protein S20"/>
    <property type="match status" value="1"/>
</dbReference>
<dbReference type="GO" id="GO:0003735">
    <property type="term" value="F:structural constituent of ribosome"/>
    <property type="evidence" value="ECO:0007669"/>
    <property type="project" value="InterPro"/>
</dbReference>
<evidence type="ECO:0000313" key="7">
    <source>
        <dbReference type="EnsemblPlants" id="Pp3c20_13390V3.2"/>
    </source>
</evidence>